<evidence type="ECO:0000313" key="2">
    <source>
        <dbReference type="Proteomes" id="UP000293547"/>
    </source>
</evidence>
<gene>
    <name evidence="1" type="ORF">AG0111_0g12653</name>
</gene>
<comment type="caution">
    <text evidence="1">The sequence shown here is derived from an EMBL/GenBank/DDBJ whole genome shotgun (WGS) entry which is preliminary data.</text>
</comment>
<name>A0ACB6F3Q4_9PLEO</name>
<dbReference type="Proteomes" id="UP000293547">
    <property type="component" value="Unassembled WGS sequence"/>
</dbReference>
<accession>A0ACB6F3Q4</accession>
<keyword evidence="2" id="KW-1185">Reference proteome</keyword>
<protein>
    <submittedName>
        <fullName evidence="1">Uncharacterized protein</fullName>
    </submittedName>
</protein>
<proteinExistence type="predicted"/>
<reference evidence="1 2" key="1">
    <citation type="journal article" date="2019" name="bioRxiv">
        <title>Genomics, evolutionary history and diagnostics of the Alternaria alternata species group including apple and Asian pear pathotypes.</title>
        <authorList>
            <person name="Armitage A.D."/>
            <person name="Cockerton H.M."/>
            <person name="Sreenivasaprasad S."/>
            <person name="Woodhall J.W."/>
            <person name="Lane C.R."/>
            <person name="Harrison R.J."/>
            <person name="Clarkson J.P."/>
        </authorList>
    </citation>
    <scope>NUCLEOTIDE SEQUENCE [LARGE SCALE GENOMIC DNA]</scope>
    <source>
        <strain evidence="1 2">FERA 650</strain>
    </source>
</reference>
<dbReference type="EMBL" id="PDWZ02000019">
    <property type="protein sequence ID" value="KAB2099066.1"/>
    <property type="molecule type" value="Genomic_DNA"/>
</dbReference>
<sequence length="666" mass="73546">MENLKDSLPPGMADAAINIPGVGAILQLLLNKLGFDVGSTMSLYLLLFGLFQGALFMYTQGRGFILGHGTSAIRIDDDDDLYPQFISWISEHRMTEVSRDLKATSKKPRARGDEIDNDDASEADFEDVLDDSGIFNYEKYKGTSPTYYEPNMGDDSFTHNGHYFQFSKDCQENKYQERIEYFLIIRCMGRSTKPVKDLIDHVKEWSAHKPNKTTEIMRAEIKHGGYWHVQSNRPSRPISTVTLDEAQKNKVVADINEYLHPATARWYAARGIPHRRGYLFHGPPGTGKTSLSFAVAGIFGLSVYCASLSERDMSESDLASLFGQLPNRCIVLLEDIDSAGIRRDKSSVIPEQEHDSAVNEADKSSASAPTEKAIEEKEDNNDNNDNKDENKSEEKQHDGVDLEKKKSIRRRITHSLRPRKSPSKPNSETTTLATTASSPASAPPSVLTPAPSIKEVATSTKPTSTPTTPPPPPPPPIDEEGSKSKISLAGLLNIIDGAASSEGRVLIMTTNYPEKLDSALIRPGRVDLQIKFTLATRTQVEEIFRRMYSDEADGKKCDGSSDGGEKKYAPEKKGSSSSNDKRKKEARWGATGNKSPNFATLPPDQLTDMARQFADALPEAVFSPAEIQGYLLQKKSDPQGALDGVGEWRDAVLEAKKKGKKVIELK</sequence>
<organism evidence="1 2">
    <name type="scientific">Alternaria gaisen</name>
    <dbReference type="NCBI Taxonomy" id="167740"/>
    <lineage>
        <taxon>Eukaryota</taxon>
        <taxon>Fungi</taxon>
        <taxon>Dikarya</taxon>
        <taxon>Ascomycota</taxon>
        <taxon>Pezizomycotina</taxon>
        <taxon>Dothideomycetes</taxon>
        <taxon>Pleosporomycetidae</taxon>
        <taxon>Pleosporales</taxon>
        <taxon>Pleosporineae</taxon>
        <taxon>Pleosporaceae</taxon>
        <taxon>Alternaria</taxon>
        <taxon>Alternaria sect. Alternaria</taxon>
    </lineage>
</organism>
<evidence type="ECO:0000313" key="1">
    <source>
        <dbReference type="EMBL" id="KAB2099066.1"/>
    </source>
</evidence>